<comment type="subcellular location">
    <subcellularLocation>
        <location evidence="2">Cell membrane</location>
        <topology evidence="2">Multi-pass membrane protein</topology>
    </subcellularLocation>
</comment>
<evidence type="ECO:0000256" key="7">
    <source>
        <dbReference type="ARBA" id="ARBA00022741"/>
    </source>
</evidence>
<evidence type="ECO:0000256" key="5">
    <source>
        <dbReference type="ARBA" id="ARBA00022679"/>
    </source>
</evidence>
<keyword evidence="16" id="KW-1185">Reference proteome</keyword>
<evidence type="ECO:0000256" key="6">
    <source>
        <dbReference type="ARBA" id="ARBA00022692"/>
    </source>
</evidence>
<evidence type="ECO:0000256" key="9">
    <source>
        <dbReference type="ARBA" id="ARBA00022840"/>
    </source>
</evidence>
<proteinExistence type="predicted"/>
<evidence type="ECO:0000256" key="10">
    <source>
        <dbReference type="ARBA" id="ARBA00022989"/>
    </source>
</evidence>
<evidence type="ECO:0000259" key="14">
    <source>
        <dbReference type="PROSITE" id="PS50109"/>
    </source>
</evidence>
<evidence type="ECO:0000256" key="4">
    <source>
        <dbReference type="ARBA" id="ARBA00022475"/>
    </source>
</evidence>
<dbReference type="PANTHER" id="PTHR45453:SF2">
    <property type="entry name" value="HISTIDINE KINASE"/>
    <property type="match status" value="1"/>
</dbReference>
<feature type="transmembrane region" description="Helical" evidence="13">
    <location>
        <begin position="41"/>
        <end position="58"/>
    </location>
</feature>
<dbReference type="Gene3D" id="1.10.287.130">
    <property type="match status" value="1"/>
</dbReference>
<dbReference type="PRINTS" id="PR00344">
    <property type="entry name" value="BCTRLSENSOR"/>
</dbReference>
<dbReference type="InterPro" id="IPR004358">
    <property type="entry name" value="Sig_transdc_His_kin-like_C"/>
</dbReference>
<sequence length="335" mass="39196">MSFIPLLIEVIQDKKVTIFVYTMNTFLIILFYMLLLDSAEYVYPILLSSTLLILYVGYEVYKYHQFVSEIEDGGKSPDYAKHVSNHKDKLVFQTLSKLHRHYNARLYDNKVKQNNKNALFSQWIHNMKTSVSVIHLACEIGLAERENDEYLEDIKEENEGLKKNLEEALNLLRIEEFSRDFIAQRMPLKQLVYQALNERRREIRYKGIEPIVDIPEEFEILTDKKWAQYMLEQVLSNAIKYSIAERSESIMIRARKERDKVILSIIDEGIGIDEKDLHRVFDPFFTGDGGRRDRNATGIGLYMVKLISDRLGHHIHIQSQKNKGTTVDIGFLSKL</sequence>
<evidence type="ECO:0000256" key="1">
    <source>
        <dbReference type="ARBA" id="ARBA00000085"/>
    </source>
</evidence>
<evidence type="ECO:0000256" key="12">
    <source>
        <dbReference type="ARBA" id="ARBA00023136"/>
    </source>
</evidence>
<dbReference type="AlphaFoldDB" id="M8D9M3"/>
<evidence type="ECO:0000256" key="8">
    <source>
        <dbReference type="ARBA" id="ARBA00022777"/>
    </source>
</evidence>
<keyword evidence="7" id="KW-0547">Nucleotide-binding</keyword>
<keyword evidence="5" id="KW-0808">Transferase</keyword>
<evidence type="ECO:0000313" key="15">
    <source>
        <dbReference type="EMBL" id="EMT50002.1"/>
    </source>
</evidence>
<dbReference type="GO" id="GO:0005886">
    <property type="term" value="C:plasma membrane"/>
    <property type="evidence" value="ECO:0007669"/>
    <property type="project" value="UniProtKB-SubCell"/>
</dbReference>
<evidence type="ECO:0000256" key="3">
    <source>
        <dbReference type="ARBA" id="ARBA00012438"/>
    </source>
</evidence>
<feature type="transmembrane region" description="Helical" evidence="13">
    <location>
        <begin position="16"/>
        <end position="35"/>
    </location>
</feature>
<organism evidence="15 16">
    <name type="scientific">Brevibacillus borstelensis AK1</name>
    <dbReference type="NCBI Taxonomy" id="1300222"/>
    <lineage>
        <taxon>Bacteria</taxon>
        <taxon>Bacillati</taxon>
        <taxon>Bacillota</taxon>
        <taxon>Bacilli</taxon>
        <taxon>Bacillales</taxon>
        <taxon>Paenibacillaceae</taxon>
        <taxon>Brevibacillus</taxon>
    </lineage>
</organism>
<keyword evidence="11" id="KW-0902">Two-component regulatory system</keyword>
<dbReference type="GO" id="GO:0016036">
    <property type="term" value="P:cellular response to phosphate starvation"/>
    <property type="evidence" value="ECO:0007669"/>
    <property type="project" value="TreeGrafter"/>
</dbReference>
<dbReference type="GO" id="GO:0005524">
    <property type="term" value="F:ATP binding"/>
    <property type="evidence" value="ECO:0007669"/>
    <property type="project" value="UniProtKB-KW"/>
</dbReference>
<protein>
    <recommendedName>
        <fullName evidence="3">histidine kinase</fullName>
        <ecNumber evidence="3">2.7.13.3</ecNumber>
    </recommendedName>
</protein>
<accession>M8D9M3</accession>
<keyword evidence="12 13" id="KW-0472">Membrane</keyword>
<dbReference type="InterPro" id="IPR050351">
    <property type="entry name" value="BphY/WalK/GraS-like"/>
</dbReference>
<dbReference type="PANTHER" id="PTHR45453">
    <property type="entry name" value="PHOSPHATE REGULON SENSOR PROTEIN PHOR"/>
    <property type="match status" value="1"/>
</dbReference>
<keyword evidence="8" id="KW-0418">Kinase</keyword>
<evidence type="ECO:0000256" key="13">
    <source>
        <dbReference type="SAM" id="Phobius"/>
    </source>
</evidence>
<dbReference type="GO" id="GO:0004721">
    <property type="term" value="F:phosphoprotein phosphatase activity"/>
    <property type="evidence" value="ECO:0007669"/>
    <property type="project" value="TreeGrafter"/>
</dbReference>
<comment type="catalytic activity">
    <reaction evidence="1">
        <text>ATP + protein L-histidine = ADP + protein N-phospho-L-histidine.</text>
        <dbReference type="EC" id="2.7.13.3"/>
    </reaction>
</comment>
<reference evidence="15 16" key="1">
    <citation type="submission" date="2013-03" db="EMBL/GenBank/DDBJ databases">
        <title>Assembly of a new bacterial strain Brevibacillus borstelensis AK1.</title>
        <authorList>
            <person name="Rajan I."/>
            <person name="PoliReddy D."/>
            <person name="Sugumar T."/>
            <person name="Rathinam K."/>
            <person name="Alqarawi S."/>
            <person name="Khalil A.B."/>
            <person name="Sivakumar N."/>
        </authorList>
    </citation>
    <scope>NUCLEOTIDE SEQUENCE [LARGE SCALE GENOMIC DNA]</scope>
    <source>
        <strain evidence="15 16">AK1</strain>
    </source>
</reference>
<dbReference type="InterPro" id="IPR005467">
    <property type="entry name" value="His_kinase_dom"/>
</dbReference>
<dbReference type="STRING" id="1300222.I532_24777"/>
<evidence type="ECO:0000313" key="16">
    <source>
        <dbReference type="Proteomes" id="UP000012081"/>
    </source>
</evidence>
<dbReference type="PROSITE" id="PS50109">
    <property type="entry name" value="HIS_KIN"/>
    <property type="match status" value="1"/>
</dbReference>
<keyword evidence="10 13" id="KW-1133">Transmembrane helix</keyword>
<dbReference type="Pfam" id="PF02518">
    <property type="entry name" value="HATPase_c"/>
    <property type="match status" value="1"/>
</dbReference>
<keyword evidence="6 13" id="KW-0812">Transmembrane</keyword>
<dbReference type="Gene3D" id="3.30.565.10">
    <property type="entry name" value="Histidine kinase-like ATPase, C-terminal domain"/>
    <property type="match status" value="1"/>
</dbReference>
<dbReference type="OrthoDB" id="9780487at2"/>
<dbReference type="SUPFAM" id="SSF55874">
    <property type="entry name" value="ATPase domain of HSP90 chaperone/DNA topoisomerase II/histidine kinase"/>
    <property type="match status" value="1"/>
</dbReference>
<dbReference type="RefSeq" id="WP_003393062.1">
    <property type="nucleotide sequence ID" value="NZ_APBN01000024.1"/>
</dbReference>
<comment type="caution">
    <text evidence="15">The sequence shown here is derived from an EMBL/GenBank/DDBJ whole genome shotgun (WGS) entry which is preliminary data.</text>
</comment>
<dbReference type="SMART" id="SM00387">
    <property type="entry name" value="HATPase_c"/>
    <property type="match status" value="1"/>
</dbReference>
<dbReference type="InterPro" id="IPR003594">
    <property type="entry name" value="HATPase_dom"/>
</dbReference>
<dbReference type="GO" id="GO:0000155">
    <property type="term" value="F:phosphorelay sensor kinase activity"/>
    <property type="evidence" value="ECO:0007669"/>
    <property type="project" value="TreeGrafter"/>
</dbReference>
<dbReference type="PATRIC" id="fig|1300222.3.peg.5201"/>
<evidence type="ECO:0000256" key="2">
    <source>
        <dbReference type="ARBA" id="ARBA00004651"/>
    </source>
</evidence>
<gene>
    <name evidence="15" type="ORF">I532_24777</name>
</gene>
<feature type="domain" description="Histidine kinase" evidence="14">
    <location>
        <begin position="122"/>
        <end position="335"/>
    </location>
</feature>
<name>M8D9M3_9BACL</name>
<evidence type="ECO:0000256" key="11">
    <source>
        <dbReference type="ARBA" id="ARBA00023012"/>
    </source>
</evidence>
<keyword evidence="4" id="KW-1003">Cell membrane</keyword>
<dbReference type="EC" id="2.7.13.3" evidence="3"/>
<keyword evidence="9" id="KW-0067">ATP-binding</keyword>
<dbReference type="Proteomes" id="UP000012081">
    <property type="component" value="Unassembled WGS sequence"/>
</dbReference>
<dbReference type="InterPro" id="IPR036890">
    <property type="entry name" value="HATPase_C_sf"/>
</dbReference>
<dbReference type="EMBL" id="APBN01000024">
    <property type="protein sequence ID" value="EMT50002.1"/>
    <property type="molecule type" value="Genomic_DNA"/>
</dbReference>